<accession>A0A916YC81</accession>
<evidence type="ECO:0000256" key="1">
    <source>
        <dbReference type="ARBA" id="ARBA00008231"/>
    </source>
</evidence>
<dbReference type="InterPro" id="IPR023335">
    <property type="entry name" value="ATP12_ortho_dom_sf"/>
</dbReference>
<dbReference type="RefSeq" id="WP_188854910.1">
    <property type="nucleotide sequence ID" value="NZ_BMJJ01000015.1"/>
</dbReference>
<dbReference type="InterPro" id="IPR011419">
    <property type="entry name" value="ATP12_ATP_synth-F1-assembly"/>
</dbReference>
<dbReference type="InterPro" id="IPR042272">
    <property type="entry name" value="ATP12_ATP_synth-F1-assembly_N"/>
</dbReference>
<dbReference type="AlphaFoldDB" id="A0A916YC81"/>
<dbReference type="PANTHER" id="PTHR21013:SF10">
    <property type="entry name" value="ATP SYNTHASE MITOCHONDRIAL F1 COMPLEX ASSEMBLY FACTOR 2"/>
    <property type="match status" value="1"/>
</dbReference>
<gene>
    <name evidence="4" type="ORF">GCM10011335_47220</name>
</gene>
<comment type="similarity">
    <text evidence="1">Belongs to the ATP12 family.</text>
</comment>
<reference evidence="4" key="1">
    <citation type="journal article" date="2014" name="Int. J. Syst. Evol. Microbiol.">
        <title>Complete genome sequence of Corynebacterium casei LMG S-19264T (=DSM 44701T), isolated from a smear-ripened cheese.</title>
        <authorList>
            <consortium name="US DOE Joint Genome Institute (JGI-PGF)"/>
            <person name="Walter F."/>
            <person name="Albersmeier A."/>
            <person name="Kalinowski J."/>
            <person name="Ruckert C."/>
        </authorList>
    </citation>
    <scope>NUCLEOTIDE SEQUENCE</scope>
    <source>
        <strain evidence="4">CGMCC 1.15493</strain>
    </source>
</reference>
<sequence>MSSLNRPELPKRFYTAVSVVAAEGGGFTVELDGRGLRTPLRRKLVVPTRALATLLAGEWEAQKERIDPATMPLTRLANTVIDGIADDPQAVRADLAGYIETDMLFYRAGYPDRLVERQRAAWDPVLAEAERRIGARFVLAEGVMHVAQSPEAITAFRRRIETVENPFAIAALHQMTTLTGSALLPLAVAEGWIDAAAAWAAAHVDEDWNIELWGSDVEAEARRAARYGDMRAADVLLRALAPEDGGAGRGQDPDAAD</sequence>
<name>A0A916YC81_9HYPH</name>
<keyword evidence="3" id="KW-0143">Chaperone</keyword>
<evidence type="ECO:0000313" key="5">
    <source>
        <dbReference type="Proteomes" id="UP000613160"/>
    </source>
</evidence>
<keyword evidence="2" id="KW-0809">Transit peptide</keyword>
<dbReference type="EMBL" id="BMJJ01000015">
    <property type="protein sequence ID" value="GGD39015.1"/>
    <property type="molecule type" value="Genomic_DNA"/>
</dbReference>
<dbReference type="GO" id="GO:0043461">
    <property type="term" value="P:proton-transporting ATP synthase complex assembly"/>
    <property type="evidence" value="ECO:0007669"/>
    <property type="project" value="InterPro"/>
</dbReference>
<organism evidence="4 5">
    <name type="scientific">Aureimonas glaciei</name>
    <dbReference type="NCBI Taxonomy" id="1776957"/>
    <lineage>
        <taxon>Bacteria</taxon>
        <taxon>Pseudomonadati</taxon>
        <taxon>Pseudomonadota</taxon>
        <taxon>Alphaproteobacteria</taxon>
        <taxon>Hyphomicrobiales</taxon>
        <taxon>Aurantimonadaceae</taxon>
        <taxon>Aureimonas</taxon>
    </lineage>
</organism>
<dbReference type="Gene3D" id="3.30.2180.10">
    <property type="entry name" value="ATP12-like"/>
    <property type="match status" value="1"/>
</dbReference>
<keyword evidence="5" id="KW-1185">Reference proteome</keyword>
<reference evidence="4" key="2">
    <citation type="submission" date="2020-09" db="EMBL/GenBank/DDBJ databases">
        <authorList>
            <person name="Sun Q."/>
            <person name="Zhou Y."/>
        </authorList>
    </citation>
    <scope>NUCLEOTIDE SEQUENCE</scope>
    <source>
        <strain evidence="4">CGMCC 1.15493</strain>
    </source>
</reference>
<comment type="caution">
    <text evidence="4">The sequence shown here is derived from an EMBL/GenBank/DDBJ whole genome shotgun (WGS) entry which is preliminary data.</text>
</comment>
<dbReference type="Proteomes" id="UP000613160">
    <property type="component" value="Unassembled WGS sequence"/>
</dbReference>
<proteinExistence type="inferred from homology"/>
<dbReference type="PANTHER" id="PTHR21013">
    <property type="entry name" value="ATP SYNTHASE MITOCHONDRIAL F1 COMPLEX ASSEMBLY FACTOR 2/ATP12 PROTEIN, MITOCHONDRIAL PRECURSOR"/>
    <property type="match status" value="1"/>
</dbReference>
<evidence type="ECO:0000256" key="2">
    <source>
        <dbReference type="ARBA" id="ARBA00022946"/>
    </source>
</evidence>
<dbReference type="SUPFAM" id="SSF160909">
    <property type="entry name" value="ATP12-like"/>
    <property type="match status" value="1"/>
</dbReference>
<dbReference type="Gene3D" id="1.10.3580.10">
    <property type="entry name" value="ATP12 ATPase"/>
    <property type="match status" value="1"/>
</dbReference>
<evidence type="ECO:0000313" key="4">
    <source>
        <dbReference type="EMBL" id="GGD39015.1"/>
    </source>
</evidence>
<protein>
    <submittedName>
        <fullName evidence="4">ATPase</fullName>
    </submittedName>
</protein>
<dbReference type="Pfam" id="PF07542">
    <property type="entry name" value="ATP12"/>
    <property type="match status" value="1"/>
</dbReference>
<evidence type="ECO:0000256" key="3">
    <source>
        <dbReference type="ARBA" id="ARBA00023186"/>
    </source>
</evidence>